<name>A0A256FKZ7_9HYPH</name>
<dbReference type="eggNOG" id="ENOG50316U7">
    <property type="taxonomic scope" value="Bacteria"/>
</dbReference>
<dbReference type="EMBL" id="NNRK01000025">
    <property type="protein sequence ID" value="OYR15534.1"/>
    <property type="molecule type" value="Genomic_DNA"/>
</dbReference>
<dbReference type="InterPro" id="IPR010064">
    <property type="entry name" value="HK97-gp10_tail"/>
</dbReference>
<evidence type="ECO:0000313" key="2">
    <source>
        <dbReference type="Proteomes" id="UP000216345"/>
    </source>
</evidence>
<dbReference type="AlphaFoldDB" id="A0A256FKZ7"/>
<dbReference type="NCBIfam" id="TIGR01725">
    <property type="entry name" value="phge_HK97_gp10"/>
    <property type="match status" value="1"/>
</dbReference>
<dbReference type="RefSeq" id="WP_094576295.1">
    <property type="nucleotide sequence ID" value="NZ_JBHEEL010000009.1"/>
</dbReference>
<reference evidence="1 2" key="1">
    <citation type="submission" date="2017-07" db="EMBL/GenBank/DDBJ databases">
        <title>Phylogenetic study on the rhizospheric bacterium Ochrobactrum sp. A44.</title>
        <authorList>
            <person name="Krzyzanowska D.M."/>
            <person name="Ossowicki A."/>
            <person name="Rajewska M."/>
            <person name="Maciag T."/>
            <person name="Kaczynski Z."/>
            <person name="Czerwicka M."/>
            <person name="Jafra S."/>
        </authorList>
    </citation>
    <scope>NUCLEOTIDE SEQUENCE [LARGE SCALE GENOMIC DNA]</scope>
    <source>
        <strain evidence="1 2">PR17</strain>
    </source>
</reference>
<comment type="caution">
    <text evidence="1">The sequence shown here is derived from an EMBL/GenBank/DDBJ whole genome shotgun (WGS) entry which is preliminary data.</text>
</comment>
<keyword evidence="2" id="KW-1185">Reference proteome</keyword>
<dbReference type="Proteomes" id="UP000216345">
    <property type="component" value="Unassembled WGS sequence"/>
</dbReference>
<dbReference type="OrthoDB" id="8480914at2"/>
<dbReference type="Pfam" id="PF04883">
    <property type="entry name" value="HK97-gp10_like"/>
    <property type="match status" value="1"/>
</dbReference>
<evidence type="ECO:0000313" key="1">
    <source>
        <dbReference type="EMBL" id="OYR15534.1"/>
    </source>
</evidence>
<proteinExistence type="predicted"/>
<organism evidence="1 2">
    <name type="scientific">Brucella rhizosphaerae</name>
    <dbReference type="NCBI Taxonomy" id="571254"/>
    <lineage>
        <taxon>Bacteria</taxon>
        <taxon>Pseudomonadati</taxon>
        <taxon>Pseudomonadota</taxon>
        <taxon>Alphaproteobacteria</taxon>
        <taxon>Hyphomicrobiales</taxon>
        <taxon>Brucellaceae</taxon>
        <taxon>Brucella/Ochrobactrum group</taxon>
        <taxon>Brucella</taxon>
    </lineage>
</organism>
<accession>A0A256FKZ7</accession>
<evidence type="ECO:0008006" key="3">
    <source>
        <dbReference type="Google" id="ProtNLM"/>
    </source>
</evidence>
<gene>
    <name evidence="1" type="ORF">CEV32_4810</name>
</gene>
<protein>
    <recommendedName>
        <fullName evidence="3">HK97 gp10 family phage protein</fullName>
    </recommendedName>
</protein>
<sequence length="157" mass="17456">MAVFARIIGLAKLEQKFKRLPKVARDLVRAAMEQGADDIVDMMKRRVAEDDGALRNSIGWTWGKAPKGSMVIATVEASLGVDWTITIYAGNKEAYYARWIEFGTQGFANKGMFPGTKNPGQGKQPFFYVTWRAKEKEVKRRIRRAVTKAAKTVAAGG</sequence>